<gene>
    <name evidence="2" type="ORF">NFRAN_2969</name>
</gene>
<reference evidence="2 3" key="1">
    <citation type="submission" date="2019-02" db="EMBL/GenBank/DDBJ databases">
        <authorList>
            <person name="Lehtovirta-Morley E L."/>
        </authorList>
    </citation>
    <scope>NUCLEOTIDE SEQUENCE [LARGE SCALE GENOMIC DNA]</scope>
    <source>
        <strain evidence="2">NFRAN1</strain>
    </source>
</reference>
<name>A0A484IGY6_9ARCH</name>
<proteinExistence type="predicted"/>
<keyword evidence="1" id="KW-1133">Transmembrane helix</keyword>
<dbReference type="Proteomes" id="UP000294299">
    <property type="component" value="Chromosome NFRAN"/>
</dbReference>
<accession>A0A484IGY6</accession>
<protein>
    <submittedName>
        <fullName evidence="2">Uncharacterized protein</fullName>
    </submittedName>
</protein>
<evidence type="ECO:0000256" key="1">
    <source>
        <dbReference type="SAM" id="Phobius"/>
    </source>
</evidence>
<organism evidence="2 3">
    <name type="scientific">Candidatus Nitrosocosmicus franklandianus</name>
    <dbReference type="NCBI Taxonomy" id="1798806"/>
    <lineage>
        <taxon>Archaea</taxon>
        <taxon>Nitrososphaerota</taxon>
        <taxon>Nitrososphaeria</taxon>
        <taxon>Nitrososphaerales</taxon>
        <taxon>Nitrososphaeraceae</taxon>
        <taxon>Candidatus Nitrosocosmicus</taxon>
    </lineage>
</organism>
<dbReference type="KEGG" id="nfn:NFRAN_2969"/>
<feature type="transmembrane region" description="Helical" evidence="1">
    <location>
        <begin position="12"/>
        <end position="32"/>
    </location>
</feature>
<evidence type="ECO:0000313" key="3">
    <source>
        <dbReference type="Proteomes" id="UP000294299"/>
    </source>
</evidence>
<dbReference type="EMBL" id="LR216287">
    <property type="protein sequence ID" value="VFJ15292.1"/>
    <property type="molecule type" value="Genomic_DNA"/>
</dbReference>
<keyword evidence="1" id="KW-0812">Transmembrane</keyword>
<keyword evidence="1" id="KW-0472">Membrane</keyword>
<dbReference type="AlphaFoldDB" id="A0A484IGY6"/>
<sequence>MNPDGSRNKVILIVLLSVGFTLAMYLVINYSLNQQSTTFARLIPEEAYVIILHDVFNKPMEDLLNITFDDVRGKFSAQYVMINGEGIIYEADKDSHTTSKVIGMTNEPLSGGSHFGWEITFNGTKYYVDSTSGRIISFVNASK</sequence>
<keyword evidence="3" id="KW-1185">Reference proteome</keyword>
<evidence type="ECO:0000313" key="2">
    <source>
        <dbReference type="EMBL" id="VFJ15292.1"/>
    </source>
</evidence>